<evidence type="ECO:0000313" key="2">
    <source>
        <dbReference type="EMBL" id="CAL4059936.1"/>
    </source>
</evidence>
<gene>
    <name evidence="2" type="ORF">MNOR_LOCUS966</name>
</gene>
<dbReference type="Proteomes" id="UP001497623">
    <property type="component" value="Unassembled WGS sequence"/>
</dbReference>
<protein>
    <recommendedName>
        <fullName evidence="4">NADH dehydrogenase subunit 5</fullName>
    </recommendedName>
</protein>
<keyword evidence="1" id="KW-1133">Transmembrane helix</keyword>
<evidence type="ECO:0000313" key="3">
    <source>
        <dbReference type="Proteomes" id="UP001497623"/>
    </source>
</evidence>
<feature type="transmembrane region" description="Helical" evidence="1">
    <location>
        <begin position="69"/>
        <end position="87"/>
    </location>
</feature>
<reference evidence="2 3" key="1">
    <citation type="submission" date="2024-05" db="EMBL/GenBank/DDBJ databases">
        <authorList>
            <person name="Wallberg A."/>
        </authorList>
    </citation>
    <scope>NUCLEOTIDE SEQUENCE [LARGE SCALE GENOMIC DNA]</scope>
</reference>
<name>A0AAV2PIH6_MEGNR</name>
<keyword evidence="3" id="KW-1185">Reference proteome</keyword>
<organism evidence="2 3">
    <name type="scientific">Meganyctiphanes norvegica</name>
    <name type="common">Northern krill</name>
    <name type="synonym">Thysanopoda norvegica</name>
    <dbReference type="NCBI Taxonomy" id="48144"/>
    <lineage>
        <taxon>Eukaryota</taxon>
        <taxon>Metazoa</taxon>
        <taxon>Ecdysozoa</taxon>
        <taxon>Arthropoda</taxon>
        <taxon>Crustacea</taxon>
        <taxon>Multicrustacea</taxon>
        <taxon>Malacostraca</taxon>
        <taxon>Eumalacostraca</taxon>
        <taxon>Eucarida</taxon>
        <taxon>Euphausiacea</taxon>
        <taxon>Euphausiidae</taxon>
        <taxon>Meganyctiphanes</taxon>
    </lineage>
</organism>
<proteinExistence type="predicted"/>
<accession>A0AAV2PIH6</accession>
<comment type="caution">
    <text evidence="2">The sequence shown here is derived from an EMBL/GenBank/DDBJ whole genome shotgun (WGS) entry which is preliminary data.</text>
</comment>
<keyword evidence="1" id="KW-0472">Membrane</keyword>
<evidence type="ECO:0000256" key="1">
    <source>
        <dbReference type="SAM" id="Phobius"/>
    </source>
</evidence>
<evidence type="ECO:0008006" key="4">
    <source>
        <dbReference type="Google" id="ProtNLM"/>
    </source>
</evidence>
<dbReference type="AlphaFoldDB" id="A0AAV2PIH6"/>
<dbReference type="EMBL" id="CAXKWB010000240">
    <property type="protein sequence ID" value="CAL4059936.1"/>
    <property type="molecule type" value="Genomic_DNA"/>
</dbReference>
<feature type="non-terminal residue" evidence="2">
    <location>
        <position position="1"/>
    </location>
</feature>
<sequence>GVLILIIAKMSPLIQTIHPRGDTRETNIPSNEKGIYTNLYIPGITLNTTVHPQTSYTTKTHTQKCGHTYSAFVIILSVLSLLGFLVVDDSVIIDTIYPHK</sequence>
<keyword evidence="1" id="KW-0812">Transmembrane</keyword>